<gene>
    <name evidence="1" type="ORF">AAE3_LOCUS12877</name>
</gene>
<dbReference type="AlphaFoldDB" id="A0A8S0X115"/>
<reference evidence="1 2" key="1">
    <citation type="submission" date="2020-01" db="EMBL/GenBank/DDBJ databases">
        <authorList>
            <person name="Gupta K D."/>
        </authorList>
    </citation>
    <scope>NUCLEOTIDE SEQUENCE [LARGE SCALE GENOMIC DNA]</scope>
</reference>
<evidence type="ECO:0000313" key="1">
    <source>
        <dbReference type="EMBL" id="CAA7270666.1"/>
    </source>
</evidence>
<keyword evidence="2" id="KW-1185">Reference proteome</keyword>
<dbReference type="EMBL" id="CACVBS010000093">
    <property type="protein sequence ID" value="CAA7270666.1"/>
    <property type="molecule type" value="Genomic_DNA"/>
</dbReference>
<protein>
    <submittedName>
        <fullName evidence="1">Uncharacterized protein</fullName>
    </submittedName>
</protein>
<comment type="caution">
    <text evidence="1">The sequence shown here is derived from an EMBL/GenBank/DDBJ whole genome shotgun (WGS) entry which is preliminary data.</text>
</comment>
<name>A0A8S0X115_CYCAE</name>
<evidence type="ECO:0000313" key="2">
    <source>
        <dbReference type="Proteomes" id="UP000467700"/>
    </source>
</evidence>
<proteinExistence type="predicted"/>
<dbReference type="Proteomes" id="UP000467700">
    <property type="component" value="Unassembled WGS sequence"/>
</dbReference>
<sequence>MSPAQDGLGDKPLQEVTYTILFGSEWPAVIATPPLGGILVEDVTMAAVLLTLALEELAHIVVMAPQPRPPTQNLLSSKIFKYIQSALQAFRDEHEGEWIQFSNTSVTLSDHWTA</sequence>
<organism evidence="1 2">
    <name type="scientific">Cyclocybe aegerita</name>
    <name type="common">Black poplar mushroom</name>
    <name type="synonym">Agrocybe aegerita</name>
    <dbReference type="NCBI Taxonomy" id="1973307"/>
    <lineage>
        <taxon>Eukaryota</taxon>
        <taxon>Fungi</taxon>
        <taxon>Dikarya</taxon>
        <taxon>Basidiomycota</taxon>
        <taxon>Agaricomycotina</taxon>
        <taxon>Agaricomycetes</taxon>
        <taxon>Agaricomycetidae</taxon>
        <taxon>Agaricales</taxon>
        <taxon>Agaricineae</taxon>
        <taxon>Bolbitiaceae</taxon>
        <taxon>Cyclocybe</taxon>
    </lineage>
</organism>
<accession>A0A8S0X115</accession>